<dbReference type="PIRSF" id="PIRSF004810">
    <property type="entry name" value="ChrA"/>
    <property type="match status" value="1"/>
</dbReference>
<feature type="transmembrane region" description="Helical" evidence="7">
    <location>
        <begin position="397"/>
        <end position="430"/>
    </location>
</feature>
<feature type="transmembrane region" description="Helical" evidence="7">
    <location>
        <begin position="163"/>
        <end position="187"/>
    </location>
</feature>
<dbReference type="EMBL" id="WMBQ01000002">
    <property type="protein sequence ID" value="MTD95969.1"/>
    <property type="molecule type" value="Genomic_DNA"/>
</dbReference>
<feature type="transmembrane region" description="Helical" evidence="7">
    <location>
        <begin position="308"/>
        <end position="332"/>
    </location>
</feature>
<dbReference type="RefSeq" id="WP_154740448.1">
    <property type="nucleotide sequence ID" value="NZ_WMBQ01000002.1"/>
</dbReference>
<feature type="transmembrane region" description="Helical" evidence="7">
    <location>
        <begin position="241"/>
        <end position="261"/>
    </location>
</feature>
<dbReference type="InterPro" id="IPR014047">
    <property type="entry name" value="Chr_Tranpt_l_chain"/>
</dbReference>
<dbReference type="GO" id="GO:0015109">
    <property type="term" value="F:chromate transmembrane transporter activity"/>
    <property type="evidence" value="ECO:0007669"/>
    <property type="project" value="InterPro"/>
</dbReference>
<keyword evidence="6 7" id="KW-0472">Membrane</keyword>
<comment type="similarity">
    <text evidence="2">Belongs to the chromate ion transporter (CHR) (TC 2.A.51) family.</text>
</comment>
<gene>
    <name evidence="8" type="primary">chrA</name>
    <name evidence="8" type="ORF">GIW81_16645</name>
</gene>
<evidence type="ECO:0000256" key="7">
    <source>
        <dbReference type="SAM" id="Phobius"/>
    </source>
</evidence>
<accession>A0A6I3KNC0</accession>
<evidence type="ECO:0000256" key="2">
    <source>
        <dbReference type="ARBA" id="ARBA00005262"/>
    </source>
</evidence>
<dbReference type="NCBIfam" id="TIGR00937">
    <property type="entry name" value="2A51"/>
    <property type="match status" value="1"/>
</dbReference>
<evidence type="ECO:0000313" key="8">
    <source>
        <dbReference type="EMBL" id="MTD95969.1"/>
    </source>
</evidence>
<dbReference type="PANTHER" id="PTHR33567:SF3">
    <property type="entry name" value="CHROMATE ION TRANSPORTER (EUROFUNG)"/>
    <property type="match status" value="1"/>
</dbReference>
<keyword evidence="3" id="KW-1003">Cell membrane</keyword>
<dbReference type="GO" id="GO:0005886">
    <property type="term" value="C:plasma membrane"/>
    <property type="evidence" value="ECO:0007669"/>
    <property type="project" value="UniProtKB-SubCell"/>
</dbReference>
<evidence type="ECO:0000256" key="6">
    <source>
        <dbReference type="ARBA" id="ARBA00023136"/>
    </source>
</evidence>
<dbReference type="InterPro" id="IPR003370">
    <property type="entry name" value="Chromate_transpt"/>
</dbReference>
<reference evidence="8 9" key="1">
    <citation type="submission" date="2019-11" db="EMBL/GenBank/DDBJ databases">
        <title>Identification of a novel strain.</title>
        <authorList>
            <person name="Xu Q."/>
            <person name="Wang G."/>
        </authorList>
    </citation>
    <scope>NUCLEOTIDE SEQUENCE [LARGE SCALE GENOMIC DNA]</scope>
    <source>
        <strain evidence="9">xq</strain>
    </source>
</reference>
<comment type="subcellular location">
    <subcellularLocation>
        <location evidence="1">Cell membrane</location>
        <topology evidence="1">Multi-pass membrane protein</topology>
    </subcellularLocation>
</comment>
<dbReference type="AlphaFoldDB" id="A0A6I3KNC0"/>
<dbReference type="PANTHER" id="PTHR33567">
    <property type="entry name" value="CHROMATE ION TRANSPORTER (EUROFUNG)"/>
    <property type="match status" value="1"/>
</dbReference>
<dbReference type="Proteomes" id="UP000440694">
    <property type="component" value="Unassembled WGS sequence"/>
</dbReference>
<keyword evidence="4 7" id="KW-0812">Transmembrane</keyword>
<feature type="transmembrane region" description="Helical" evidence="7">
    <location>
        <begin position="207"/>
        <end position="229"/>
    </location>
</feature>
<keyword evidence="9" id="KW-1185">Reference proteome</keyword>
<keyword evidence="5 7" id="KW-1133">Transmembrane helix</keyword>
<proteinExistence type="inferred from homology"/>
<feature type="transmembrane region" description="Helical" evidence="7">
    <location>
        <begin position="92"/>
        <end position="116"/>
    </location>
</feature>
<feature type="transmembrane region" description="Helical" evidence="7">
    <location>
        <begin position="59"/>
        <end position="80"/>
    </location>
</feature>
<sequence length="436" mass="45906">MEPSSTAEATHASTAPSFSKLISVFGRIGLLSFGGPAAQIALMHRVLVDEHRWLDERRFLSALSFCMLLPGPEAMQLATYSGWRLHGVRGGLAAGLLFVVPGALLVLALSMLYGAYGSTPTVAAVFVGVKAAVLAIVLQALLRVANRAIKGRLDWATAAAAFVAIYFLDLPFPLVIAAAAAAGYLLGTREVAEPDAPPPVAVPLAQTLRTLCIWLAVWLVPLFAVAAVFGTGHVLAQLAFFFSKLAVVTFGGAYAVLAYMAQAAVDHYRWLTAGEMLDGLGLAETTNGPLILVTEFVGYMAALRAGGVGMGLLGALVTLWATFAPCFLWIFVGAPYVERLTHAPRLASALRTVTAAVVGVIANLSLWFTLHVLFAHIDERHVGPLRLYVPDPASLDVVALALTGLALVLVFVLRAGIATTLAVCGAASLLWLRLAS</sequence>
<evidence type="ECO:0000256" key="4">
    <source>
        <dbReference type="ARBA" id="ARBA00022692"/>
    </source>
</evidence>
<evidence type="ECO:0000256" key="1">
    <source>
        <dbReference type="ARBA" id="ARBA00004651"/>
    </source>
</evidence>
<protein>
    <submittedName>
        <fullName evidence="8">Chromate efflux transporter</fullName>
    </submittedName>
</protein>
<evidence type="ECO:0000256" key="3">
    <source>
        <dbReference type="ARBA" id="ARBA00022475"/>
    </source>
</evidence>
<evidence type="ECO:0000256" key="5">
    <source>
        <dbReference type="ARBA" id="ARBA00022989"/>
    </source>
</evidence>
<feature type="transmembrane region" description="Helical" evidence="7">
    <location>
        <begin position="28"/>
        <end position="47"/>
    </location>
</feature>
<comment type="caution">
    <text evidence="8">The sequence shown here is derived from an EMBL/GenBank/DDBJ whole genome shotgun (WGS) entry which is preliminary data.</text>
</comment>
<evidence type="ECO:0000313" key="9">
    <source>
        <dbReference type="Proteomes" id="UP000440694"/>
    </source>
</evidence>
<dbReference type="Pfam" id="PF02417">
    <property type="entry name" value="Chromate_transp"/>
    <property type="match status" value="2"/>
</dbReference>
<name>A0A6I3KNC0_9HYPH</name>
<feature type="transmembrane region" description="Helical" evidence="7">
    <location>
        <begin position="353"/>
        <end position="377"/>
    </location>
</feature>
<feature type="transmembrane region" description="Helical" evidence="7">
    <location>
        <begin position="122"/>
        <end position="142"/>
    </location>
</feature>
<organism evidence="8 9">
    <name type="scientific">Hyphomicrobium album</name>
    <dbReference type="NCBI Taxonomy" id="2665159"/>
    <lineage>
        <taxon>Bacteria</taxon>
        <taxon>Pseudomonadati</taxon>
        <taxon>Pseudomonadota</taxon>
        <taxon>Alphaproteobacteria</taxon>
        <taxon>Hyphomicrobiales</taxon>
        <taxon>Hyphomicrobiaceae</taxon>
        <taxon>Hyphomicrobium</taxon>
    </lineage>
</organism>